<feature type="DNA-binding region" description="Homeobox" evidence="11">
    <location>
        <begin position="396"/>
        <end position="438"/>
    </location>
</feature>
<feature type="domain" description="Homeobox" evidence="15">
    <location>
        <begin position="394"/>
        <end position="437"/>
    </location>
</feature>
<evidence type="ECO:0000256" key="5">
    <source>
        <dbReference type="ARBA" id="ARBA00022692"/>
    </source>
</evidence>
<dbReference type="InterPro" id="IPR001356">
    <property type="entry name" value="HD"/>
</dbReference>
<proteinExistence type="predicted"/>
<feature type="transmembrane region" description="Helical" evidence="14">
    <location>
        <begin position="593"/>
        <end position="618"/>
    </location>
</feature>
<keyword evidence="8" id="KW-0443">Lipid metabolism</keyword>
<dbReference type="SMART" id="SM00389">
    <property type="entry name" value="HOX"/>
    <property type="match status" value="1"/>
</dbReference>
<evidence type="ECO:0000256" key="14">
    <source>
        <dbReference type="SAM" id="Phobius"/>
    </source>
</evidence>
<reference evidence="17 18" key="1">
    <citation type="submission" date="2020-06" db="EMBL/GenBank/DDBJ databases">
        <authorList>
            <person name="Li R."/>
            <person name="Bekaert M."/>
        </authorList>
    </citation>
    <scope>NUCLEOTIDE SEQUENCE [LARGE SCALE GENOMIC DNA]</scope>
    <source>
        <strain evidence="18">wild</strain>
    </source>
</reference>
<dbReference type="PROSITE" id="PS50071">
    <property type="entry name" value="HOMEOBOX_2"/>
    <property type="match status" value="1"/>
</dbReference>
<keyword evidence="4" id="KW-0808">Transferase</keyword>
<dbReference type="GO" id="GO:0050291">
    <property type="term" value="F:sphingosine N-acyltransferase activity"/>
    <property type="evidence" value="ECO:0007669"/>
    <property type="project" value="InterPro"/>
</dbReference>
<evidence type="ECO:0000256" key="2">
    <source>
        <dbReference type="ARBA" id="ARBA00004760"/>
    </source>
</evidence>
<dbReference type="UniPathway" id="UPA00222"/>
<dbReference type="GO" id="GO:0005634">
    <property type="term" value="C:nucleus"/>
    <property type="evidence" value="ECO:0007669"/>
    <property type="project" value="UniProtKB-SubCell"/>
</dbReference>
<name>A0A6J7ZWH3_MYTCO</name>
<evidence type="ECO:0000256" key="9">
    <source>
        <dbReference type="ARBA" id="ARBA00023136"/>
    </source>
</evidence>
<dbReference type="GO" id="GO:0003677">
    <property type="term" value="F:DNA binding"/>
    <property type="evidence" value="ECO:0007669"/>
    <property type="project" value="UniProtKB-UniRule"/>
</dbReference>
<dbReference type="PANTHER" id="PTHR12560:SF0">
    <property type="entry name" value="LD18904P"/>
    <property type="match status" value="1"/>
</dbReference>
<evidence type="ECO:0000313" key="18">
    <source>
        <dbReference type="Proteomes" id="UP000507470"/>
    </source>
</evidence>
<dbReference type="Gene3D" id="1.10.10.60">
    <property type="entry name" value="Homeodomain-like"/>
    <property type="match status" value="1"/>
</dbReference>
<dbReference type="GO" id="GO:0046513">
    <property type="term" value="P:ceramide biosynthetic process"/>
    <property type="evidence" value="ECO:0007669"/>
    <property type="project" value="InterPro"/>
</dbReference>
<keyword evidence="9 12" id="KW-0472">Membrane</keyword>
<evidence type="ECO:0000256" key="6">
    <source>
        <dbReference type="ARBA" id="ARBA00022824"/>
    </source>
</evidence>
<dbReference type="InterPro" id="IPR016439">
    <property type="entry name" value="Lag1/Lac1-like"/>
</dbReference>
<accession>A0A6J7ZWH3</accession>
<dbReference type="AlphaFoldDB" id="A0A6J7ZWH3"/>
<dbReference type="Pfam" id="PF03798">
    <property type="entry name" value="TRAM_LAG1_CLN8"/>
    <property type="match status" value="1"/>
</dbReference>
<keyword evidence="11 13" id="KW-0371">Homeobox</keyword>
<feature type="transmembrane region" description="Helical" evidence="14">
    <location>
        <begin position="508"/>
        <end position="526"/>
    </location>
</feature>
<evidence type="ECO:0000259" key="16">
    <source>
        <dbReference type="PROSITE" id="PS50922"/>
    </source>
</evidence>
<keyword evidence="11 13" id="KW-0238">DNA-binding</keyword>
<dbReference type="SUPFAM" id="SSF46689">
    <property type="entry name" value="Homeodomain-like"/>
    <property type="match status" value="1"/>
</dbReference>
<dbReference type="CDD" id="cd00086">
    <property type="entry name" value="homeodomain"/>
    <property type="match status" value="1"/>
</dbReference>
<evidence type="ECO:0000256" key="3">
    <source>
        <dbReference type="ARBA" id="ARBA00004991"/>
    </source>
</evidence>
<comment type="pathway">
    <text evidence="2">Lipid metabolism; sphingolipid metabolism.</text>
</comment>
<feature type="transmembrane region" description="Helical" evidence="14">
    <location>
        <begin position="94"/>
        <end position="115"/>
    </location>
</feature>
<feature type="transmembrane region" description="Helical" evidence="14">
    <location>
        <begin position="292"/>
        <end position="313"/>
    </location>
</feature>
<feature type="domain" description="TLC" evidence="16">
    <location>
        <begin position="440"/>
        <end position="670"/>
    </location>
</feature>
<comment type="subcellular location">
    <subcellularLocation>
        <location evidence="1">Endoplasmic reticulum membrane</location>
        <topology evidence="1">Multi-pass membrane protein</topology>
    </subcellularLocation>
    <subcellularLocation>
        <location evidence="11 13">Nucleus</location>
    </subcellularLocation>
</comment>
<dbReference type="GO" id="GO:0005789">
    <property type="term" value="C:endoplasmic reticulum membrane"/>
    <property type="evidence" value="ECO:0007669"/>
    <property type="project" value="UniProtKB-SubCell"/>
</dbReference>
<evidence type="ECO:0000259" key="15">
    <source>
        <dbReference type="PROSITE" id="PS50071"/>
    </source>
</evidence>
<keyword evidence="6" id="KW-0256">Endoplasmic reticulum</keyword>
<feature type="transmembrane region" description="Helical" evidence="14">
    <location>
        <begin position="538"/>
        <end position="554"/>
    </location>
</feature>
<organism evidence="17 18">
    <name type="scientific">Mytilus coruscus</name>
    <name type="common">Sea mussel</name>
    <dbReference type="NCBI Taxonomy" id="42192"/>
    <lineage>
        <taxon>Eukaryota</taxon>
        <taxon>Metazoa</taxon>
        <taxon>Spiralia</taxon>
        <taxon>Lophotrochozoa</taxon>
        <taxon>Mollusca</taxon>
        <taxon>Bivalvia</taxon>
        <taxon>Autobranchia</taxon>
        <taxon>Pteriomorphia</taxon>
        <taxon>Mytilida</taxon>
        <taxon>Mytiloidea</taxon>
        <taxon>Mytilidae</taxon>
        <taxon>Mytilinae</taxon>
        <taxon>Mytilus</taxon>
    </lineage>
</organism>
<feature type="transmembrane region" description="Helical" evidence="14">
    <location>
        <begin position="259"/>
        <end position="286"/>
    </location>
</feature>
<comment type="catalytic activity">
    <reaction evidence="10">
        <text>sphinganine + octadecanoyl-CoA = N-(octadecanoyl)-sphinganine + CoA + H(+)</text>
        <dbReference type="Rhea" id="RHEA:36547"/>
        <dbReference type="ChEBI" id="CHEBI:15378"/>
        <dbReference type="ChEBI" id="CHEBI:57287"/>
        <dbReference type="ChEBI" id="CHEBI:57394"/>
        <dbReference type="ChEBI" id="CHEBI:57817"/>
        <dbReference type="ChEBI" id="CHEBI:67033"/>
    </reaction>
    <physiologicalReaction direction="left-to-right" evidence="10">
        <dbReference type="Rhea" id="RHEA:36548"/>
    </physiologicalReaction>
</comment>
<dbReference type="SMART" id="SM00724">
    <property type="entry name" value="TLC"/>
    <property type="match status" value="1"/>
</dbReference>
<gene>
    <name evidence="17" type="ORF">MCOR_918</name>
</gene>
<evidence type="ECO:0000256" key="13">
    <source>
        <dbReference type="RuleBase" id="RU000682"/>
    </source>
</evidence>
<dbReference type="EMBL" id="CACVKT020000198">
    <property type="protein sequence ID" value="CAC5357053.1"/>
    <property type="molecule type" value="Genomic_DNA"/>
</dbReference>
<dbReference type="Pfam" id="PF00046">
    <property type="entry name" value="Homeodomain"/>
    <property type="match status" value="1"/>
</dbReference>
<keyword evidence="5 12" id="KW-0812">Transmembrane</keyword>
<feature type="transmembrane region" description="Helical" evidence="14">
    <location>
        <begin position="174"/>
        <end position="195"/>
    </location>
</feature>
<comment type="pathway">
    <text evidence="3">Sphingolipid metabolism.</text>
</comment>
<keyword evidence="7 14" id="KW-1133">Transmembrane helix</keyword>
<sequence length="708" mass="81614">MTNNLLGLITNTSLLPQDNLNQTAVTDGLLKGVVLFLNDTNQTCLQMKPPHSSVQYLVTALICTSIFVCTIVLVSSLVLNKDRKFLNWRFIDRVSLYTAACNLFFYMTQAPLLLLPPPSNGTEGVVDTRIFVSTFTILFMEFAFAEILMSTFIAICVLYLVFRNHSITFGRYDWQLHLPVLGIPLLILAVCETISLTKEEVSDCIVHEILEFTVYFFVIWIAFFFITTIYLVTWFQVARTSSSIRSTLHGQSTVKSNRLALKLSMYVFEFIFQFGGNATVGIWRLFDEPPPIIDNITLIFVVSGDFIPLFSMLEWINSLVDRLQPNYLRPEDLELLSEDGYVPTLSDLVIPSLVTASCLVVVRHVLDRVVVAPLGTYLGFKTKMTDGLTENPILEKEYSKCKTPSSDTIVILTKKCELTEREISKWFRKRRRNDKVTDIKKLQDASWHFMFYLIMSWYGVFILWDKKKIQKKETEDKKGKMYFEKPWFKKSINCFVDWPAQSVSNDVYWYYLIELGFYLSAVYMLFTDHKRKDFTELIIHHVVTIFLLVLSFSYNLLRAGTLVLCIHDQVDYLLAMAKIAIYCKKPMVADTLFVLFILVWIITRLGIYPYVILYTIFIDLPVYARELGPYVEMYDTCTIMKFVKGALLVLQILHLIWTWLIIKSAAAKFTAGEIQDARSDNEESEIEVDDKIEENGNCKTLDTEGLCQ</sequence>
<evidence type="ECO:0008006" key="19">
    <source>
        <dbReference type="Google" id="ProtNLM"/>
    </source>
</evidence>
<dbReference type="FunFam" id="1.10.10.60:FF:000020">
    <property type="entry name" value="Ceramide synthase 5"/>
    <property type="match status" value="1"/>
</dbReference>
<evidence type="ECO:0000256" key="8">
    <source>
        <dbReference type="ARBA" id="ARBA00023098"/>
    </source>
</evidence>
<feature type="transmembrane region" description="Helical" evidence="14">
    <location>
        <begin position="638"/>
        <end position="662"/>
    </location>
</feature>
<feature type="transmembrane region" description="Helical" evidence="14">
    <location>
        <begin position="445"/>
        <end position="464"/>
    </location>
</feature>
<dbReference type="OrthoDB" id="537032at2759"/>
<evidence type="ECO:0000256" key="11">
    <source>
        <dbReference type="PROSITE-ProRule" id="PRU00108"/>
    </source>
</evidence>
<evidence type="ECO:0000256" key="7">
    <source>
        <dbReference type="ARBA" id="ARBA00022989"/>
    </source>
</evidence>
<evidence type="ECO:0000256" key="10">
    <source>
        <dbReference type="ARBA" id="ARBA00049036"/>
    </source>
</evidence>
<dbReference type="Proteomes" id="UP000507470">
    <property type="component" value="Unassembled WGS sequence"/>
</dbReference>
<evidence type="ECO:0000313" key="17">
    <source>
        <dbReference type="EMBL" id="CAC5357053.1"/>
    </source>
</evidence>
<feature type="transmembrane region" description="Helical" evidence="14">
    <location>
        <begin position="135"/>
        <end position="162"/>
    </location>
</feature>
<feature type="transmembrane region" description="Helical" evidence="14">
    <location>
        <begin position="215"/>
        <end position="238"/>
    </location>
</feature>
<keyword evidence="18" id="KW-1185">Reference proteome</keyword>
<evidence type="ECO:0000256" key="4">
    <source>
        <dbReference type="ARBA" id="ARBA00022679"/>
    </source>
</evidence>
<feature type="transmembrane region" description="Helical" evidence="14">
    <location>
        <begin position="56"/>
        <end position="79"/>
    </location>
</feature>
<dbReference type="InterPro" id="IPR009057">
    <property type="entry name" value="Homeodomain-like_sf"/>
</dbReference>
<evidence type="ECO:0000256" key="12">
    <source>
        <dbReference type="PROSITE-ProRule" id="PRU00205"/>
    </source>
</evidence>
<protein>
    <recommendedName>
        <fullName evidence="19">TLC domain-containing protein</fullName>
    </recommendedName>
</protein>
<dbReference type="InterPro" id="IPR006634">
    <property type="entry name" value="TLC-dom"/>
</dbReference>
<dbReference type="PROSITE" id="PS50922">
    <property type="entry name" value="TLC"/>
    <property type="match status" value="1"/>
</dbReference>
<keyword evidence="11 13" id="KW-0539">Nucleus</keyword>
<evidence type="ECO:0000256" key="1">
    <source>
        <dbReference type="ARBA" id="ARBA00004477"/>
    </source>
</evidence>
<dbReference type="PANTHER" id="PTHR12560">
    <property type="entry name" value="LONGEVITY ASSURANCE FACTOR 1 LAG1"/>
    <property type="match status" value="1"/>
</dbReference>